<feature type="transmembrane region" description="Helical" evidence="2">
    <location>
        <begin position="278"/>
        <end position="304"/>
    </location>
</feature>
<dbReference type="Proteomes" id="UP000643810">
    <property type="component" value="Unassembled WGS sequence"/>
</dbReference>
<comment type="caution">
    <text evidence="3">The sequence shown here is derived from an EMBL/GenBank/DDBJ whole genome shotgun (WGS) entry which is preliminary data.</text>
</comment>
<organism evidence="3 4">
    <name type="scientific">Roseburia lenta</name>
    <dbReference type="NCBI Taxonomy" id="2763061"/>
    <lineage>
        <taxon>Bacteria</taxon>
        <taxon>Bacillati</taxon>
        <taxon>Bacillota</taxon>
        <taxon>Clostridia</taxon>
        <taxon>Lachnospirales</taxon>
        <taxon>Lachnospiraceae</taxon>
        <taxon>Roseburia</taxon>
    </lineage>
</organism>
<evidence type="ECO:0000256" key="2">
    <source>
        <dbReference type="SAM" id="Phobius"/>
    </source>
</evidence>
<protein>
    <recommendedName>
        <fullName evidence="5">DUF2953 domain-containing protein</fullName>
    </recommendedName>
</protein>
<sequence>MGVLTIILSILKVIGMILLILLGLVVFILLYLLFLPFHYELSGSHSIEDGWEGQVYFAGFLHFWQLRFAKFAEEYEVRIYAFWGMLQIYPWKKKAKAVSDDEADAEDFAEDMPAEDTLDEDDIAEILEDKTVSKADVKRMAESSKTASATKATSAQADNESAEDAGNQAGAQEKQTKKTAAKKKNKSKTKKPSGGLKEKWQTFHKNVTDEHNKNAVFFLLQKALWILGRVKPTIMEADVDFSLGDPALTGGATGVISLCPVCYGKKCRIIPDFESTELYLLGSISLKGIVFLWHFVYLIVSVYFNKDCKKLFHL</sequence>
<evidence type="ECO:0000313" key="3">
    <source>
        <dbReference type="EMBL" id="MBC5685194.1"/>
    </source>
</evidence>
<feature type="compositionally biased region" description="Low complexity" evidence="1">
    <location>
        <begin position="143"/>
        <end position="155"/>
    </location>
</feature>
<feature type="transmembrane region" description="Helical" evidence="2">
    <location>
        <begin position="6"/>
        <end position="34"/>
    </location>
</feature>
<proteinExistence type="predicted"/>
<evidence type="ECO:0000256" key="1">
    <source>
        <dbReference type="SAM" id="MobiDB-lite"/>
    </source>
</evidence>
<evidence type="ECO:0008006" key="5">
    <source>
        <dbReference type="Google" id="ProtNLM"/>
    </source>
</evidence>
<reference evidence="3 4" key="1">
    <citation type="submission" date="2020-08" db="EMBL/GenBank/DDBJ databases">
        <title>Genome public.</title>
        <authorList>
            <person name="Liu C."/>
            <person name="Sun Q."/>
        </authorList>
    </citation>
    <scope>NUCLEOTIDE SEQUENCE [LARGE SCALE GENOMIC DNA]</scope>
    <source>
        <strain evidence="3 4">NSJ-9</strain>
    </source>
</reference>
<keyword evidence="2" id="KW-1133">Transmembrane helix</keyword>
<evidence type="ECO:0000313" key="4">
    <source>
        <dbReference type="Proteomes" id="UP000643810"/>
    </source>
</evidence>
<feature type="compositionally biased region" description="Basic residues" evidence="1">
    <location>
        <begin position="177"/>
        <end position="191"/>
    </location>
</feature>
<accession>A0ABR7GCP6</accession>
<keyword evidence="4" id="KW-1185">Reference proteome</keyword>
<name>A0ABR7GCP6_9FIRM</name>
<feature type="region of interest" description="Disordered" evidence="1">
    <location>
        <begin position="143"/>
        <end position="199"/>
    </location>
</feature>
<dbReference type="RefSeq" id="WP_186853615.1">
    <property type="nucleotide sequence ID" value="NZ_JACOPG010000001.1"/>
</dbReference>
<keyword evidence="2" id="KW-0812">Transmembrane</keyword>
<gene>
    <name evidence="3" type="ORF">H8R94_00965</name>
</gene>
<keyword evidence="2" id="KW-0472">Membrane</keyword>
<dbReference type="EMBL" id="JACOPG010000001">
    <property type="protein sequence ID" value="MBC5685194.1"/>
    <property type="molecule type" value="Genomic_DNA"/>
</dbReference>